<protein>
    <recommendedName>
        <fullName evidence="7">Transcriptional repressor p66 coiled-coil MBD2-interaction domain-containing protein</fullName>
    </recommendedName>
</protein>
<comment type="subcellular location">
    <subcellularLocation>
        <location evidence="1">Nucleus</location>
    </subcellularLocation>
</comment>
<evidence type="ECO:0000256" key="6">
    <source>
        <dbReference type="SAM" id="MobiDB-lite"/>
    </source>
</evidence>
<keyword evidence="5" id="KW-0539">Nucleus</keyword>
<feature type="compositionally biased region" description="Low complexity" evidence="6">
    <location>
        <begin position="193"/>
        <end position="203"/>
    </location>
</feature>
<feature type="compositionally biased region" description="Basic and acidic residues" evidence="6">
    <location>
        <begin position="491"/>
        <end position="500"/>
    </location>
</feature>
<dbReference type="Pfam" id="PF16563">
    <property type="entry name" value="P66_CC"/>
    <property type="match status" value="1"/>
</dbReference>
<feature type="region of interest" description="Disordered" evidence="6">
    <location>
        <begin position="468"/>
        <end position="539"/>
    </location>
</feature>
<organism evidence="8 9">
    <name type="scientific">Allacma fusca</name>
    <dbReference type="NCBI Taxonomy" id="39272"/>
    <lineage>
        <taxon>Eukaryota</taxon>
        <taxon>Metazoa</taxon>
        <taxon>Ecdysozoa</taxon>
        <taxon>Arthropoda</taxon>
        <taxon>Hexapoda</taxon>
        <taxon>Collembola</taxon>
        <taxon>Symphypleona</taxon>
        <taxon>Sminthuridae</taxon>
        <taxon>Allacma</taxon>
    </lineage>
</organism>
<dbReference type="InterPro" id="IPR032346">
    <property type="entry name" value="P66_CC"/>
</dbReference>
<comment type="caution">
    <text evidence="8">The sequence shown here is derived from an EMBL/GenBank/DDBJ whole genome shotgun (WGS) entry which is preliminary data.</text>
</comment>
<feature type="region of interest" description="Disordered" evidence="6">
    <location>
        <begin position="665"/>
        <end position="832"/>
    </location>
</feature>
<dbReference type="GO" id="GO:0016581">
    <property type="term" value="C:NuRD complex"/>
    <property type="evidence" value="ECO:0007669"/>
    <property type="project" value="TreeGrafter"/>
</dbReference>
<feature type="region of interest" description="Disordered" evidence="6">
    <location>
        <begin position="853"/>
        <end position="892"/>
    </location>
</feature>
<feature type="compositionally biased region" description="Acidic residues" evidence="6">
    <location>
        <begin position="204"/>
        <end position="214"/>
    </location>
</feature>
<keyword evidence="3" id="KW-0175">Coiled coil</keyword>
<feature type="compositionally biased region" description="Basic and acidic residues" evidence="6">
    <location>
        <begin position="861"/>
        <end position="880"/>
    </location>
</feature>
<feature type="domain" description="Transcriptional repressor p66 coiled-coil MBD2-interaction" evidence="7">
    <location>
        <begin position="232"/>
        <end position="270"/>
    </location>
</feature>
<evidence type="ECO:0000256" key="1">
    <source>
        <dbReference type="ARBA" id="ARBA00004123"/>
    </source>
</evidence>
<feature type="compositionally biased region" description="Low complexity" evidence="6">
    <location>
        <begin position="698"/>
        <end position="715"/>
    </location>
</feature>
<feature type="compositionally biased region" description="Polar residues" evidence="6">
    <location>
        <begin position="16"/>
        <end position="31"/>
    </location>
</feature>
<evidence type="ECO:0000313" key="9">
    <source>
        <dbReference type="Proteomes" id="UP000708208"/>
    </source>
</evidence>
<feature type="compositionally biased region" description="Low complexity" evidence="6">
    <location>
        <begin position="951"/>
        <end position="971"/>
    </location>
</feature>
<dbReference type="Proteomes" id="UP000708208">
    <property type="component" value="Unassembled WGS sequence"/>
</dbReference>
<evidence type="ECO:0000256" key="3">
    <source>
        <dbReference type="ARBA" id="ARBA00023054"/>
    </source>
</evidence>
<evidence type="ECO:0000256" key="4">
    <source>
        <dbReference type="ARBA" id="ARBA00023163"/>
    </source>
</evidence>
<evidence type="ECO:0000256" key="5">
    <source>
        <dbReference type="ARBA" id="ARBA00023242"/>
    </source>
</evidence>
<dbReference type="PANTHER" id="PTHR13455:SF7">
    <property type="entry name" value="SIMJANG, ISOFORM E"/>
    <property type="match status" value="1"/>
</dbReference>
<gene>
    <name evidence="8" type="ORF">AFUS01_LOCUS37376</name>
</gene>
<dbReference type="PANTHER" id="PTHR13455">
    <property type="entry name" value="TRANSCRIPTIONAL REPRESSOR P66-RELATED"/>
    <property type="match status" value="1"/>
</dbReference>
<dbReference type="AlphaFoldDB" id="A0A8J2PZ65"/>
<dbReference type="InterPro" id="IPR040386">
    <property type="entry name" value="P66"/>
</dbReference>
<feature type="region of interest" description="Disordered" evidence="6">
    <location>
        <begin position="90"/>
        <end position="229"/>
    </location>
</feature>
<feature type="compositionally biased region" description="Polar residues" evidence="6">
    <location>
        <begin position="273"/>
        <end position="283"/>
    </location>
</feature>
<feature type="compositionally biased region" description="Low complexity" evidence="6">
    <location>
        <begin position="101"/>
        <end position="110"/>
    </location>
</feature>
<feature type="compositionally biased region" description="Low complexity" evidence="6">
    <location>
        <begin position="927"/>
        <end position="943"/>
    </location>
</feature>
<evidence type="ECO:0000256" key="2">
    <source>
        <dbReference type="ARBA" id="ARBA00023015"/>
    </source>
</evidence>
<keyword evidence="4" id="KW-0804">Transcription</keyword>
<reference evidence="8" key="1">
    <citation type="submission" date="2021-06" db="EMBL/GenBank/DDBJ databases">
        <authorList>
            <person name="Hodson N. C."/>
            <person name="Mongue J. A."/>
            <person name="Jaron S. K."/>
        </authorList>
    </citation>
    <scope>NUCLEOTIDE SEQUENCE</scope>
</reference>
<feature type="region of interest" description="Disordered" evidence="6">
    <location>
        <begin position="273"/>
        <end position="439"/>
    </location>
</feature>
<evidence type="ECO:0000259" key="7">
    <source>
        <dbReference type="Pfam" id="PF16563"/>
    </source>
</evidence>
<proteinExistence type="predicted"/>
<feature type="compositionally biased region" description="Basic and acidic residues" evidence="6">
    <location>
        <begin position="91"/>
        <end position="100"/>
    </location>
</feature>
<dbReference type="EMBL" id="CAJVCH010543312">
    <property type="protein sequence ID" value="CAG7827385.1"/>
    <property type="molecule type" value="Genomic_DNA"/>
</dbReference>
<name>A0A8J2PZ65_9HEXA</name>
<keyword evidence="9" id="KW-1185">Reference proteome</keyword>
<feature type="compositionally biased region" description="Polar residues" evidence="6">
    <location>
        <begin position="317"/>
        <end position="329"/>
    </location>
</feature>
<dbReference type="OrthoDB" id="8186989at2759"/>
<dbReference type="GO" id="GO:0000122">
    <property type="term" value="P:negative regulation of transcription by RNA polymerase II"/>
    <property type="evidence" value="ECO:0007669"/>
    <property type="project" value="InterPro"/>
</dbReference>
<feature type="compositionally biased region" description="Polar residues" evidence="6">
    <location>
        <begin position="716"/>
        <end position="726"/>
    </location>
</feature>
<evidence type="ECO:0000313" key="8">
    <source>
        <dbReference type="EMBL" id="CAG7827385.1"/>
    </source>
</evidence>
<feature type="compositionally biased region" description="Basic and acidic residues" evidence="6">
    <location>
        <begin position="522"/>
        <end position="531"/>
    </location>
</feature>
<feature type="compositionally biased region" description="Low complexity" evidence="6">
    <location>
        <begin position="382"/>
        <end position="396"/>
    </location>
</feature>
<feature type="region of interest" description="Disordered" evidence="6">
    <location>
        <begin position="1"/>
        <end position="31"/>
    </location>
</feature>
<accession>A0A8J2PZ65</accession>
<feature type="compositionally biased region" description="Basic and acidic residues" evidence="6">
    <location>
        <begin position="738"/>
        <end position="828"/>
    </location>
</feature>
<sequence>MDDVVDLSVTSRKDSPVSTRVPSRQQDVMSPDTTAMDIPSALNMPLQLPFNLNQLNPLGLNLQLPLPLMAAAAGIPQVLVPHDLARITNMRRGEREKDESGSTTSSRSSSVGPGIHFQMPSQPLHPLQVASGNTFKSSSSSSSNPLKRKKEQHMSQPSNHFQPPRRSLRPRIERSYAESPDIVVDYEEEPPKVNGVAVLNGNGVDEEEESDGEPGEMPPLPPEINLTPEEECEQKKVLQRLRGQLRNEEMKLVLLKKLRLSQQMKENVCVSTTTPAASHNGNIPSAKHSSSSSPAIPNQMGAPLQPPPSHHHGSSHNIQSIHLQQTLTSAGMKGRSSPKLPPSTVNLSTRDGHGVHGSHHGLGSGGHHGHSSSRHDFHGMTSSRSHQSNHHSSNASVPSSKVPSLLKGQPAPRGSSGHHIAPPPPLMMAPQRSPAGSLPHNLLLAHNSLLRGSSRNAREVQQSASNMMMGFGNNPPGAVPPPHISPANLADKYDRPKEAHTSSNSSSQQAERRHRLATGAPVEREEERETPAQRQAAAKLALRKQLEKTLLQIPPPKPPPPEMNFIPNPNNMEFLALVGLEFVVDYITRDPSLVIPQPDAFTCSQCKTDFSSSWKWDKATKGKVICEQCVTSNVKKSLKAEHTNRLKTAFVKALQQEQEIEARLAQGGSLSESLNMGAGTGRNGSTPSPNTADRDRNSPQVVSSSSVDRSTSQSSAMRNRTPTQSPGLMGLPLTMPHAQRDRDRERERERERAERAEREREREIERERIREQREKEREAQRELQRELQREQQHREREREQREREREERVRERERREEREHRHAVRDAHTMSIPQQLREIQQASAQLQQTLQAQVQAAAEQHAQREREQQQREQREHERQQRHQSQSKSNQSKLNYSNLQALQAFRDSAALGNLNLLNLSNLNVMNPNPTASTSSGAHSTSQSSNHPNQAYSGSKSRNRPSSSRSSASASKQPRLDAEAAKFASAIGMSAAAAGGSGQAGLSASAVAAAAALQAAHQQMLRMPPSQPIPPHLLPLSPFLYPYQMAMAQAASGKPVTPASLAELQRQAADLQQLQRQIIPGGITQQESKLLDQKSLIVLS</sequence>
<feature type="region of interest" description="Disordered" evidence="6">
    <location>
        <begin position="927"/>
        <end position="974"/>
    </location>
</feature>
<keyword evidence="2" id="KW-0805">Transcription regulation</keyword>